<sequence>MARPHDSIRPQAHPHSQPTHRVCQHATRNYQTGDPDKTWSIVKQKGRRYSQRHTDTQRNNSEIQGKSNRFQLLVLENEYPISTYAPETESANPPPIQFYENMKFEEEINRNCRRILNDRNSNGRLRLNGTDNKHQAEISLGVAGMSAETAGNQYKNLVIPTPSASPEHLARKSRSDPRSTEKEAQVHSTNLVIVNTPNTDFPPFTWADLIKSKSDKSTHGQTYTNDTAAALTATCPKDKLTQGKKSKEIRSLSGKFQAASEITNESEHFHFSEKKGLTQSNYRQN</sequence>
<feature type="compositionally biased region" description="Basic and acidic residues" evidence="1">
    <location>
        <begin position="168"/>
        <end position="185"/>
    </location>
</feature>
<organism evidence="2 3">
    <name type="scientific">Cuscuta epithymum</name>
    <dbReference type="NCBI Taxonomy" id="186058"/>
    <lineage>
        <taxon>Eukaryota</taxon>
        <taxon>Viridiplantae</taxon>
        <taxon>Streptophyta</taxon>
        <taxon>Embryophyta</taxon>
        <taxon>Tracheophyta</taxon>
        <taxon>Spermatophyta</taxon>
        <taxon>Magnoliopsida</taxon>
        <taxon>eudicotyledons</taxon>
        <taxon>Gunneridae</taxon>
        <taxon>Pentapetalae</taxon>
        <taxon>asterids</taxon>
        <taxon>lamiids</taxon>
        <taxon>Solanales</taxon>
        <taxon>Convolvulaceae</taxon>
        <taxon>Cuscuteae</taxon>
        <taxon>Cuscuta</taxon>
        <taxon>Cuscuta subgen. Cuscuta</taxon>
    </lineage>
</organism>
<proteinExistence type="predicted"/>
<reference evidence="2" key="1">
    <citation type="submission" date="2022-07" db="EMBL/GenBank/DDBJ databases">
        <authorList>
            <person name="Macas J."/>
            <person name="Novak P."/>
            <person name="Neumann P."/>
        </authorList>
    </citation>
    <scope>NUCLEOTIDE SEQUENCE</scope>
</reference>
<feature type="region of interest" description="Disordered" evidence="1">
    <location>
        <begin position="257"/>
        <end position="285"/>
    </location>
</feature>
<dbReference type="EMBL" id="CAMAPF010000055">
    <property type="protein sequence ID" value="CAH9086113.1"/>
    <property type="molecule type" value="Genomic_DNA"/>
</dbReference>
<accession>A0AAV0D1J6</accession>
<dbReference type="Proteomes" id="UP001152523">
    <property type="component" value="Unassembled WGS sequence"/>
</dbReference>
<feature type="region of interest" description="Disordered" evidence="1">
    <location>
        <begin position="1"/>
        <end position="37"/>
    </location>
</feature>
<feature type="compositionally biased region" description="Basic and acidic residues" evidence="1">
    <location>
        <begin position="265"/>
        <end position="276"/>
    </location>
</feature>
<evidence type="ECO:0000256" key="1">
    <source>
        <dbReference type="SAM" id="MobiDB-lite"/>
    </source>
</evidence>
<gene>
    <name evidence="2" type="ORF">CEPIT_LOCUS9701</name>
</gene>
<name>A0AAV0D1J6_9ASTE</name>
<evidence type="ECO:0000313" key="3">
    <source>
        <dbReference type="Proteomes" id="UP001152523"/>
    </source>
</evidence>
<dbReference type="AlphaFoldDB" id="A0AAV0D1J6"/>
<evidence type="ECO:0000313" key="2">
    <source>
        <dbReference type="EMBL" id="CAH9086113.1"/>
    </source>
</evidence>
<feature type="region of interest" description="Disordered" evidence="1">
    <location>
        <begin position="159"/>
        <end position="186"/>
    </location>
</feature>
<comment type="caution">
    <text evidence="2">The sequence shown here is derived from an EMBL/GenBank/DDBJ whole genome shotgun (WGS) entry which is preliminary data.</text>
</comment>
<keyword evidence="3" id="KW-1185">Reference proteome</keyword>
<protein>
    <submittedName>
        <fullName evidence="2">Uncharacterized protein</fullName>
    </submittedName>
</protein>